<evidence type="ECO:0000256" key="2">
    <source>
        <dbReference type="ARBA" id="ARBA00022603"/>
    </source>
</evidence>
<accession>A0A0F9MLQ8</accession>
<keyword evidence="3" id="KW-0808">Transferase</keyword>
<name>A0A0F9MLQ8_9ZZZZ</name>
<protein>
    <recommendedName>
        <fullName evidence="6">Cobalt-precorrin-5B C(1)-methyltransferase</fullName>
    </recommendedName>
</protein>
<evidence type="ECO:0000256" key="3">
    <source>
        <dbReference type="ARBA" id="ARBA00022679"/>
    </source>
</evidence>
<dbReference type="GO" id="GO:0032259">
    <property type="term" value="P:methylation"/>
    <property type="evidence" value="ECO:0007669"/>
    <property type="project" value="UniProtKB-KW"/>
</dbReference>
<evidence type="ECO:0000256" key="1">
    <source>
        <dbReference type="ARBA" id="ARBA00022573"/>
    </source>
</evidence>
<dbReference type="InterPro" id="IPR036074">
    <property type="entry name" value="CbiD_sf"/>
</dbReference>
<dbReference type="PANTHER" id="PTHR35863:SF1">
    <property type="entry name" value="COBALT-PRECORRIN-5B C(1)-METHYLTRANSFERASE"/>
    <property type="match status" value="1"/>
</dbReference>
<dbReference type="EMBL" id="LAZR01004661">
    <property type="protein sequence ID" value="KKN06664.1"/>
    <property type="molecule type" value="Genomic_DNA"/>
</dbReference>
<dbReference type="InterPro" id="IPR002748">
    <property type="entry name" value="CbiD"/>
</dbReference>
<dbReference type="SUPFAM" id="SSF111342">
    <property type="entry name" value="CbiD-like"/>
    <property type="match status" value="1"/>
</dbReference>
<dbReference type="AlphaFoldDB" id="A0A0F9MLQ8"/>
<dbReference type="Gene3D" id="3.30.2110.10">
    <property type="entry name" value="CbiD-like"/>
    <property type="match status" value="1"/>
</dbReference>
<evidence type="ECO:0000256" key="4">
    <source>
        <dbReference type="ARBA" id="ARBA00022691"/>
    </source>
</evidence>
<evidence type="ECO:0000313" key="5">
    <source>
        <dbReference type="EMBL" id="KKN06664.1"/>
    </source>
</evidence>
<dbReference type="Pfam" id="PF01888">
    <property type="entry name" value="CbiD"/>
    <property type="match status" value="1"/>
</dbReference>
<dbReference type="GO" id="GO:0009236">
    <property type="term" value="P:cobalamin biosynthetic process"/>
    <property type="evidence" value="ECO:0007669"/>
    <property type="project" value="UniProtKB-KW"/>
</dbReference>
<keyword evidence="4" id="KW-0949">S-adenosyl-L-methionine</keyword>
<keyword evidence="2" id="KW-0489">Methyltransferase</keyword>
<sequence length="360" mass="38935">MKHKYGFTTGSCAAGAAKGAAYGLLQGTIPDSVDINTPANVTLRLSLIHRKVGNNFAECAIRKYAGDDPDITNGCEVHVRIEKSENKGIRFMSGGGVGVVTRPGLQVVQGEPAINPVPRSMIKDAIKEVLGSYDGINATITVPEGKKLAKKTFNERLGITGGISIIGTTGIVRPMSLDSFKVSLLCGLAVAKASGHETVVLVPGSIGEKGFLKHFNVSKYQVIQMSNFVGFMLKEALKRGFKRIILAGHPGKLAKVIRGDFYTHSSESKPANDILINIFKKEKISSELINEIDSSSTVEGMVEILKEHDKLHIFDCVADKIQSSANKFVLSKAKISIILFDMRKNIVGVSKGFKDWQKSF</sequence>
<evidence type="ECO:0008006" key="6">
    <source>
        <dbReference type="Google" id="ProtNLM"/>
    </source>
</evidence>
<proteinExistence type="inferred from homology"/>
<dbReference type="NCBIfam" id="TIGR00312">
    <property type="entry name" value="cbiD"/>
    <property type="match status" value="1"/>
</dbReference>
<gene>
    <name evidence="5" type="ORF">LCGC14_1074950</name>
</gene>
<reference evidence="5" key="1">
    <citation type="journal article" date="2015" name="Nature">
        <title>Complex archaea that bridge the gap between prokaryotes and eukaryotes.</title>
        <authorList>
            <person name="Spang A."/>
            <person name="Saw J.H."/>
            <person name="Jorgensen S.L."/>
            <person name="Zaremba-Niedzwiedzka K."/>
            <person name="Martijn J."/>
            <person name="Lind A.E."/>
            <person name="van Eijk R."/>
            <person name="Schleper C."/>
            <person name="Guy L."/>
            <person name="Ettema T.J."/>
        </authorList>
    </citation>
    <scope>NUCLEOTIDE SEQUENCE</scope>
</reference>
<organism evidence="5">
    <name type="scientific">marine sediment metagenome</name>
    <dbReference type="NCBI Taxonomy" id="412755"/>
    <lineage>
        <taxon>unclassified sequences</taxon>
        <taxon>metagenomes</taxon>
        <taxon>ecological metagenomes</taxon>
    </lineage>
</organism>
<dbReference type="HAMAP" id="MF_00787">
    <property type="entry name" value="CbiD"/>
    <property type="match status" value="1"/>
</dbReference>
<dbReference type="GO" id="GO:0008168">
    <property type="term" value="F:methyltransferase activity"/>
    <property type="evidence" value="ECO:0007669"/>
    <property type="project" value="UniProtKB-KW"/>
</dbReference>
<dbReference type="PANTHER" id="PTHR35863">
    <property type="entry name" value="COBALT-PRECORRIN-5B C(1)-METHYLTRANSFERASE"/>
    <property type="match status" value="1"/>
</dbReference>
<dbReference type="PIRSF" id="PIRSF026782">
    <property type="entry name" value="CbiD"/>
    <property type="match status" value="1"/>
</dbReference>
<keyword evidence="1" id="KW-0169">Cobalamin biosynthesis</keyword>
<comment type="caution">
    <text evidence="5">The sequence shown here is derived from an EMBL/GenBank/DDBJ whole genome shotgun (WGS) entry which is preliminary data.</text>
</comment>